<dbReference type="InterPro" id="IPR036805">
    <property type="entry name" value="Tscrpt_elong_fac_GreA/B_N_sf"/>
</dbReference>
<comment type="similarity">
    <text evidence="1 8 9">Belongs to the GreA/GreB family.</text>
</comment>
<dbReference type="Gene3D" id="3.10.50.30">
    <property type="entry name" value="Transcription elongation factor, GreA/GreB, C-terminal domain"/>
    <property type="match status" value="1"/>
</dbReference>
<dbReference type="PROSITE" id="PS00829">
    <property type="entry name" value="GREAB_1"/>
    <property type="match status" value="1"/>
</dbReference>
<evidence type="ECO:0000256" key="1">
    <source>
        <dbReference type="ARBA" id="ARBA00008213"/>
    </source>
</evidence>
<dbReference type="Proteomes" id="UP000176445">
    <property type="component" value="Unassembled WGS sequence"/>
</dbReference>
<evidence type="ECO:0000256" key="9">
    <source>
        <dbReference type="RuleBase" id="RU000556"/>
    </source>
</evidence>
<dbReference type="FunFam" id="1.10.287.180:FF:000001">
    <property type="entry name" value="Transcription elongation factor GreA"/>
    <property type="match status" value="1"/>
</dbReference>
<keyword evidence="12" id="KW-0648">Protein biosynthesis</keyword>
<dbReference type="PANTHER" id="PTHR30437:SF4">
    <property type="entry name" value="TRANSCRIPTION ELONGATION FACTOR GREA"/>
    <property type="match status" value="1"/>
</dbReference>
<evidence type="ECO:0000256" key="3">
    <source>
        <dbReference type="ARBA" id="ARBA00023015"/>
    </source>
</evidence>
<comment type="function">
    <text evidence="6 8 9">Necessary for efficient RNA polymerase transcription elongation past template-encoded arresting sites. The arresting sites in DNA have the property of trapping a certain fraction of elongating RNA polymerases that pass through, resulting in locked ternary complexes. Cleavage of the nascent transcript by cleavage factors such as GreA or GreB allows the resumption of elongation from the new 3'terminus. GreA releases sequences of 2 to 3 nucleotides.</text>
</comment>
<accession>A0A1F6CIB3</accession>
<dbReference type="GO" id="GO:0003677">
    <property type="term" value="F:DNA binding"/>
    <property type="evidence" value="ECO:0007669"/>
    <property type="project" value="UniProtKB-UniRule"/>
</dbReference>
<evidence type="ECO:0000256" key="6">
    <source>
        <dbReference type="ARBA" id="ARBA00024916"/>
    </source>
</evidence>
<dbReference type="Pfam" id="PF03449">
    <property type="entry name" value="GreA_GreB_N"/>
    <property type="match status" value="1"/>
</dbReference>
<evidence type="ECO:0000313" key="13">
    <source>
        <dbReference type="Proteomes" id="UP000176445"/>
    </source>
</evidence>
<feature type="domain" description="Transcription elongation factor GreA/GreB C-terminal" evidence="10">
    <location>
        <begin position="83"/>
        <end position="155"/>
    </location>
</feature>
<dbReference type="InterPro" id="IPR018151">
    <property type="entry name" value="TF_GreA/GreB_CS"/>
</dbReference>
<keyword evidence="3 8" id="KW-0805">Transcription regulation</keyword>
<dbReference type="GO" id="GO:0006354">
    <property type="term" value="P:DNA-templated transcription elongation"/>
    <property type="evidence" value="ECO:0007669"/>
    <property type="project" value="TreeGrafter"/>
</dbReference>
<dbReference type="AlphaFoldDB" id="A0A1F6CIB3"/>
<dbReference type="PANTHER" id="PTHR30437">
    <property type="entry name" value="TRANSCRIPTION ELONGATION FACTOR GREA"/>
    <property type="match status" value="1"/>
</dbReference>
<evidence type="ECO:0000256" key="2">
    <source>
        <dbReference type="ARBA" id="ARBA00013729"/>
    </source>
</evidence>
<dbReference type="GO" id="GO:0032784">
    <property type="term" value="P:regulation of DNA-templated transcription elongation"/>
    <property type="evidence" value="ECO:0007669"/>
    <property type="project" value="UniProtKB-UniRule"/>
</dbReference>
<dbReference type="InterPro" id="IPR001437">
    <property type="entry name" value="Tscrpt_elong_fac_GreA/B_C"/>
</dbReference>
<sequence length="155" mass="17660">MADDTNYLSKEKFDELTTELEHMKTVRRREIAEQLEYARSLGDLSENAEYEEARNLQAATEDRIRVIEEQLSHARIIEHPKGNTVSLGSVVTIQKQGEKEEHTYEIVGSAEANMQEHKISHLSPLGSALMEKKRGDTFAFDTPKGAQKYKIVNIK</sequence>
<evidence type="ECO:0000256" key="8">
    <source>
        <dbReference type="HAMAP-Rule" id="MF_00105"/>
    </source>
</evidence>
<evidence type="ECO:0000313" key="12">
    <source>
        <dbReference type="EMBL" id="OGG48701.1"/>
    </source>
</evidence>
<comment type="caution">
    <text evidence="12">The sequence shown here is derived from an EMBL/GenBank/DDBJ whole genome shotgun (WGS) entry which is preliminary data.</text>
</comment>
<evidence type="ECO:0000256" key="4">
    <source>
        <dbReference type="ARBA" id="ARBA00023125"/>
    </source>
</evidence>
<dbReference type="EMBL" id="MFKW01000086">
    <property type="protein sequence ID" value="OGG48701.1"/>
    <property type="molecule type" value="Genomic_DNA"/>
</dbReference>
<dbReference type="InterPro" id="IPR006359">
    <property type="entry name" value="Tscrpt_elong_fac_GreA"/>
</dbReference>
<dbReference type="NCBIfam" id="NF001263">
    <property type="entry name" value="PRK00226.1-4"/>
    <property type="match status" value="1"/>
</dbReference>
<organism evidence="12 13">
    <name type="scientific">Candidatus Kaiserbacteria bacterium RIFCSPHIGHO2_01_FULL_54_36b</name>
    <dbReference type="NCBI Taxonomy" id="1798483"/>
    <lineage>
        <taxon>Bacteria</taxon>
        <taxon>Candidatus Kaiseribacteriota</taxon>
    </lineage>
</organism>
<keyword evidence="12" id="KW-0251">Elongation factor</keyword>
<keyword evidence="5 8" id="KW-0804">Transcription</keyword>
<dbReference type="InterPro" id="IPR028624">
    <property type="entry name" value="Tscrpt_elong_fac_GreA/B"/>
</dbReference>
<dbReference type="InterPro" id="IPR022691">
    <property type="entry name" value="Tscrpt_elong_fac_GreA/B_N"/>
</dbReference>
<dbReference type="NCBIfam" id="TIGR01462">
    <property type="entry name" value="greA"/>
    <property type="match status" value="1"/>
</dbReference>
<evidence type="ECO:0000256" key="5">
    <source>
        <dbReference type="ARBA" id="ARBA00023163"/>
    </source>
</evidence>
<name>A0A1F6CIB3_9BACT</name>
<protein>
    <recommendedName>
        <fullName evidence="2 8">Transcription elongation factor GreA</fullName>
    </recommendedName>
    <alternativeName>
        <fullName evidence="7 8">Transcript cleavage factor GreA</fullName>
    </alternativeName>
</protein>
<keyword evidence="4 8" id="KW-0238">DNA-binding</keyword>
<evidence type="ECO:0000259" key="11">
    <source>
        <dbReference type="Pfam" id="PF03449"/>
    </source>
</evidence>
<dbReference type="Pfam" id="PF01272">
    <property type="entry name" value="GreA_GreB"/>
    <property type="match status" value="1"/>
</dbReference>
<dbReference type="FunFam" id="3.10.50.30:FF:000001">
    <property type="entry name" value="Transcription elongation factor GreA"/>
    <property type="match status" value="1"/>
</dbReference>
<gene>
    <name evidence="8" type="primary">greA</name>
    <name evidence="12" type="ORF">A2704_03060</name>
</gene>
<dbReference type="HAMAP" id="MF_00105">
    <property type="entry name" value="GreA_GreB"/>
    <property type="match status" value="1"/>
</dbReference>
<feature type="domain" description="Transcription elongation factor GreA/GreB N-terminal" evidence="11">
    <location>
        <begin position="6"/>
        <end position="76"/>
    </location>
</feature>
<reference evidence="12 13" key="1">
    <citation type="journal article" date="2016" name="Nat. Commun.">
        <title>Thousands of microbial genomes shed light on interconnected biogeochemical processes in an aquifer system.</title>
        <authorList>
            <person name="Anantharaman K."/>
            <person name="Brown C.T."/>
            <person name="Hug L.A."/>
            <person name="Sharon I."/>
            <person name="Castelle C.J."/>
            <person name="Probst A.J."/>
            <person name="Thomas B.C."/>
            <person name="Singh A."/>
            <person name="Wilkins M.J."/>
            <person name="Karaoz U."/>
            <person name="Brodie E.L."/>
            <person name="Williams K.H."/>
            <person name="Hubbard S.S."/>
            <person name="Banfield J.F."/>
        </authorList>
    </citation>
    <scope>NUCLEOTIDE SEQUENCE [LARGE SCALE GENOMIC DNA]</scope>
</reference>
<proteinExistence type="inferred from homology"/>
<evidence type="ECO:0000256" key="7">
    <source>
        <dbReference type="ARBA" id="ARBA00030776"/>
    </source>
</evidence>
<dbReference type="Gene3D" id="1.10.287.180">
    <property type="entry name" value="Transcription elongation factor, GreA/GreB, N-terminal domain"/>
    <property type="match status" value="1"/>
</dbReference>
<dbReference type="GO" id="GO:0003746">
    <property type="term" value="F:translation elongation factor activity"/>
    <property type="evidence" value="ECO:0007669"/>
    <property type="project" value="UniProtKB-KW"/>
</dbReference>
<dbReference type="GO" id="GO:0070063">
    <property type="term" value="F:RNA polymerase binding"/>
    <property type="evidence" value="ECO:0007669"/>
    <property type="project" value="InterPro"/>
</dbReference>
<dbReference type="SUPFAM" id="SSF54534">
    <property type="entry name" value="FKBP-like"/>
    <property type="match status" value="1"/>
</dbReference>
<dbReference type="InterPro" id="IPR036953">
    <property type="entry name" value="GreA/GreB_C_sf"/>
</dbReference>
<evidence type="ECO:0000259" key="10">
    <source>
        <dbReference type="Pfam" id="PF01272"/>
    </source>
</evidence>
<dbReference type="PIRSF" id="PIRSF006092">
    <property type="entry name" value="GreA_GreB"/>
    <property type="match status" value="1"/>
</dbReference>
<dbReference type="InterPro" id="IPR023459">
    <property type="entry name" value="Tscrpt_elong_fac_GreA/B_fam"/>
</dbReference>
<dbReference type="SUPFAM" id="SSF46557">
    <property type="entry name" value="GreA transcript cleavage protein, N-terminal domain"/>
    <property type="match status" value="1"/>
</dbReference>